<sequence>MMMAKIRSSSTACTRSRPAPGNAVTIPDSLNMKTRCKHTHVGSQWFMREAIDHYLKGKRNRHDVKRWLERNPGLDAAALRLAEGIQTGRIRFQPIRYFNRVEPISGKHRVIGRESVEQQICDHAAVIALQPLIKARLGRWQTATIKGRGIIDSKRAIERWLHDKRSRYFAKLDVIHYYPSIDRPTLMRMLDHDIGDATLLRLIWILISTHRGTNGLNIGSYLSQTLGNYYLAGAYHYALGEWKPRRGKRVRLASHVLFYMDDMMLLGRDKRDVRMCAHRLESYLDQMLHLKVHEGWDVGRVGADQLDMVGFRFTPNRTTLRPELFLRARRAFKRADKSMCRTRALRCSSYYGWLKNSDNIRFRRRNHIDRIQRRASRMLSKRKERKQ</sequence>
<dbReference type="PROSITE" id="PS50878">
    <property type="entry name" value="RT_POL"/>
    <property type="match status" value="1"/>
</dbReference>
<dbReference type="GO" id="GO:0003964">
    <property type="term" value="F:RNA-directed DNA polymerase activity"/>
    <property type="evidence" value="ECO:0007669"/>
    <property type="project" value="UniProtKB-KW"/>
</dbReference>
<organism evidence="3 4">
    <name type="scientific">Bifidobacterium oedipodis</name>
    <dbReference type="NCBI Taxonomy" id="2675322"/>
    <lineage>
        <taxon>Bacteria</taxon>
        <taxon>Bacillati</taxon>
        <taxon>Actinomycetota</taxon>
        <taxon>Actinomycetes</taxon>
        <taxon>Bifidobacteriales</taxon>
        <taxon>Bifidobacteriaceae</taxon>
        <taxon>Bifidobacterium</taxon>
    </lineage>
</organism>
<dbReference type="InterPro" id="IPR000477">
    <property type="entry name" value="RT_dom"/>
</dbReference>
<dbReference type="CDD" id="cd01646">
    <property type="entry name" value="RT_Bac_retron_I"/>
    <property type="match status" value="1"/>
</dbReference>
<proteinExistence type="predicted"/>
<dbReference type="AlphaFoldDB" id="A0A7Y0EPZ3"/>
<dbReference type="InterPro" id="IPR043502">
    <property type="entry name" value="DNA/RNA_pol_sf"/>
</dbReference>
<keyword evidence="3" id="KW-0808">Transferase</keyword>
<protein>
    <submittedName>
        <fullName evidence="3">Reverse transcriptase</fullName>
    </submittedName>
</protein>
<evidence type="ECO:0000256" key="1">
    <source>
        <dbReference type="SAM" id="MobiDB-lite"/>
    </source>
</evidence>
<keyword evidence="3" id="KW-0548">Nucleotidyltransferase</keyword>
<gene>
    <name evidence="3" type="ORF">G1C95_1055</name>
</gene>
<dbReference type="EMBL" id="JAAIII010000003">
    <property type="protein sequence ID" value="NMM93868.1"/>
    <property type="molecule type" value="Genomic_DNA"/>
</dbReference>
<dbReference type="SUPFAM" id="SSF56672">
    <property type="entry name" value="DNA/RNA polymerases"/>
    <property type="match status" value="1"/>
</dbReference>
<dbReference type="Proteomes" id="UP000532194">
    <property type="component" value="Unassembled WGS sequence"/>
</dbReference>
<evidence type="ECO:0000313" key="4">
    <source>
        <dbReference type="Proteomes" id="UP000532194"/>
    </source>
</evidence>
<evidence type="ECO:0000259" key="2">
    <source>
        <dbReference type="PROSITE" id="PS50878"/>
    </source>
</evidence>
<feature type="domain" description="Reverse transcriptase" evidence="2">
    <location>
        <begin position="63"/>
        <end position="313"/>
    </location>
</feature>
<dbReference type="Pfam" id="PF00078">
    <property type="entry name" value="RVT_1"/>
    <property type="match status" value="1"/>
</dbReference>
<reference evidence="3 4" key="1">
    <citation type="submission" date="2020-02" db="EMBL/GenBank/DDBJ databases">
        <title>Characterization of phylogenetic diversity of novel bifidobacterial species isolated in Czech ZOOs.</title>
        <authorList>
            <person name="Lugli G.A."/>
            <person name="Vera N.B."/>
            <person name="Ventura M."/>
        </authorList>
    </citation>
    <scope>NUCLEOTIDE SEQUENCE [LARGE SCALE GENOMIC DNA]</scope>
    <source>
        <strain evidence="3 4">DSM 109957</strain>
    </source>
</reference>
<comment type="caution">
    <text evidence="3">The sequence shown here is derived from an EMBL/GenBank/DDBJ whole genome shotgun (WGS) entry which is preliminary data.</text>
</comment>
<keyword evidence="4" id="KW-1185">Reference proteome</keyword>
<keyword evidence="3" id="KW-0695">RNA-directed DNA polymerase</keyword>
<name>A0A7Y0EPZ3_9BIFI</name>
<evidence type="ECO:0000313" key="3">
    <source>
        <dbReference type="EMBL" id="NMM93868.1"/>
    </source>
</evidence>
<accession>A0A7Y0EPZ3</accession>
<feature type="region of interest" description="Disordered" evidence="1">
    <location>
        <begin position="1"/>
        <end position="20"/>
    </location>
</feature>